<dbReference type="InterPro" id="IPR009061">
    <property type="entry name" value="DNA-bd_dom_put_sf"/>
</dbReference>
<dbReference type="InterPro" id="IPR010093">
    <property type="entry name" value="SinI_DNA-bd"/>
</dbReference>
<dbReference type="AlphaFoldDB" id="C0N7P2"/>
<evidence type="ECO:0000259" key="3">
    <source>
        <dbReference type="PROSITE" id="PS50110"/>
    </source>
</evidence>
<dbReference type="Gene3D" id="1.10.1660.10">
    <property type="match status" value="1"/>
</dbReference>
<sequence>MDEKLYTTTQAAKIFGVTPRTIQMWADSHLIEVTKTLGGHRRIPAREIERLAVKLGKNLPKNTETANSTESAPRPETLDGSLRIMLVDDDKDLLKLYQMQIDSWQTPRTQVFLASDGYEALLQIGAIKPEIVITDLKMPRMDGSHMIKCIQQNPDMAHCQIVVVTGLNKDEIYHQFELPENVVVEEKPISFARIQRLVNDYIASK</sequence>
<dbReference type="GO" id="GO:0003677">
    <property type="term" value="F:DNA binding"/>
    <property type="evidence" value="ECO:0007669"/>
    <property type="project" value="InterPro"/>
</dbReference>
<reference evidence="4 5" key="1">
    <citation type="journal article" date="2011" name="J. Bacteriol.">
        <title>Draft genome sequence of the chemolithoheterotrophic, halophilic methylotroph Methylophaga thiooxydans DMS010.</title>
        <authorList>
            <person name="Boden R."/>
            <person name="Ferriera S."/>
            <person name="Johnson J."/>
            <person name="Kelly D.P."/>
            <person name="Murrell J.C."/>
            <person name="Schafer H."/>
        </authorList>
    </citation>
    <scope>NUCLEOTIDE SEQUENCE [LARGE SCALE GENOMIC DNA]</scope>
    <source>
        <strain evidence="4 5">DMS010</strain>
    </source>
</reference>
<feature type="domain" description="Response regulatory" evidence="3">
    <location>
        <begin position="83"/>
        <end position="202"/>
    </location>
</feature>
<evidence type="ECO:0000313" key="5">
    <source>
        <dbReference type="Proteomes" id="UP000004679"/>
    </source>
</evidence>
<evidence type="ECO:0000256" key="2">
    <source>
        <dbReference type="PROSITE-ProRule" id="PRU00169"/>
    </source>
</evidence>
<dbReference type="Proteomes" id="UP000004679">
    <property type="component" value="Unassembled WGS sequence"/>
</dbReference>
<dbReference type="SUPFAM" id="SSF52172">
    <property type="entry name" value="CheY-like"/>
    <property type="match status" value="1"/>
</dbReference>
<dbReference type="Pfam" id="PF12728">
    <property type="entry name" value="HTH_17"/>
    <property type="match status" value="1"/>
</dbReference>
<feature type="modified residue" description="4-aspartylphosphate" evidence="2">
    <location>
        <position position="135"/>
    </location>
</feature>
<keyword evidence="5" id="KW-1185">Reference proteome</keyword>
<dbReference type="PANTHER" id="PTHR44591:SF3">
    <property type="entry name" value="RESPONSE REGULATORY DOMAIN-CONTAINING PROTEIN"/>
    <property type="match status" value="1"/>
</dbReference>
<dbReference type="Gene3D" id="3.40.50.2300">
    <property type="match status" value="1"/>
</dbReference>
<dbReference type="NCBIfam" id="TIGR01764">
    <property type="entry name" value="excise"/>
    <property type="match status" value="1"/>
</dbReference>
<dbReference type="InterPro" id="IPR011006">
    <property type="entry name" value="CheY-like_superfamily"/>
</dbReference>
<dbReference type="CDD" id="cd04762">
    <property type="entry name" value="HTH_MerR-trunc"/>
    <property type="match status" value="1"/>
</dbReference>
<dbReference type="PANTHER" id="PTHR44591">
    <property type="entry name" value="STRESS RESPONSE REGULATOR PROTEIN 1"/>
    <property type="match status" value="1"/>
</dbReference>
<dbReference type="InterPro" id="IPR050595">
    <property type="entry name" value="Bact_response_regulator"/>
</dbReference>
<dbReference type="GO" id="GO:0000160">
    <property type="term" value="P:phosphorelay signal transduction system"/>
    <property type="evidence" value="ECO:0007669"/>
    <property type="project" value="InterPro"/>
</dbReference>
<dbReference type="SMART" id="SM00448">
    <property type="entry name" value="REC"/>
    <property type="match status" value="1"/>
</dbReference>
<dbReference type="OrthoDB" id="5703386at2"/>
<dbReference type="InterPro" id="IPR041657">
    <property type="entry name" value="HTH_17"/>
</dbReference>
<dbReference type="HOGENOM" id="CLU_092045_1_0_6"/>
<gene>
    <name evidence="4" type="ORF">MDMS009_2091</name>
</gene>
<dbReference type="SUPFAM" id="SSF46955">
    <property type="entry name" value="Putative DNA-binding domain"/>
    <property type="match status" value="1"/>
</dbReference>
<dbReference type="EMBL" id="GG657899">
    <property type="protein sequence ID" value="EEF79504.1"/>
    <property type="molecule type" value="Genomic_DNA"/>
</dbReference>
<dbReference type="Pfam" id="PF00072">
    <property type="entry name" value="Response_reg"/>
    <property type="match status" value="1"/>
</dbReference>
<dbReference type="PROSITE" id="PS50110">
    <property type="entry name" value="RESPONSE_REGULATORY"/>
    <property type="match status" value="1"/>
</dbReference>
<dbReference type="RefSeq" id="WP_008291593.1">
    <property type="nucleotide sequence ID" value="NZ_GG657899.1"/>
</dbReference>
<dbReference type="InterPro" id="IPR001789">
    <property type="entry name" value="Sig_transdc_resp-reg_receiver"/>
</dbReference>
<organism evidence="4 5">
    <name type="scientific">Methylophaga thiooxydans DMS010</name>
    <dbReference type="NCBI Taxonomy" id="637616"/>
    <lineage>
        <taxon>Bacteria</taxon>
        <taxon>Pseudomonadati</taxon>
        <taxon>Pseudomonadota</taxon>
        <taxon>Gammaproteobacteria</taxon>
        <taxon>Thiotrichales</taxon>
        <taxon>Piscirickettsiaceae</taxon>
        <taxon>Methylophaga</taxon>
    </lineage>
</organism>
<keyword evidence="1 2" id="KW-0597">Phosphoprotein</keyword>
<evidence type="ECO:0000256" key="1">
    <source>
        <dbReference type="ARBA" id="ARBA00022553"/>
    </source>
</evidence>
<protein>
    <submittedName>
        <fullName evidence="4">Response regulator receiver domain protein</fullName>
    </submittedName>
</protein>
<accession>C0N7P2</accession>
<name>C0N7P2_9GAMM</name>
<proteinExistence type="predicted"/>
<evidence type="ECO:0000313" key="4">
    <source>
        <dbReference type="EMBL" id="EEF79504.1"/>
    </source>
</evidence>